<organism evidence="2 3">
    <name type="scientific">Paxillus rubicundulus Ve08.2h10</name>
    <dbReference type="NCBI Taxonomy" id="930991"/>
    <lineage>
        <taxon>Eukaryota</taxon>
        <taxon>Fungi</taxon>
        <taxon>Dikarya</taxon>
        <taxon>Basidiomycota</taxon>
        <taxon>Agaricomycotina</taxon>
        <taxon>Agaricomycetes</taxon>
        <taxon>Agaricomycetidae</taxon>
        <taxon>Boletales</taxon>
        <taxon>Paxilineae</taxon>
        <taxon>Paxillaceae</taxon>
        <taxon>Paxillus</taxon>
    </lineage>
</organism>
<sequence length="136" mass="15101">RDDVELKGCINLSPAWFQQGRNGQGRNHLPEVLASLKKSNGDSGGRVWVGAMVILNTLLSVMLAVMHPDLYAAGREAMIKLGDHAERVDAEMGEMLERWSSVYGVISVMVNRESPLHRDYNGKNEWMDLSASVGQY</sequence>
<keyword evidence="1" id="KW-1133">Transmembrane helix</keyword>
<keyword evidence="1" id="KW-0812">Transmembrane</keyword>
<keyword evidence="3" id="KW-1185">Reference proteome</keyword>
<dbReference type="Proteomes" id="UP000054538">
    <property type="component" value="Unassembled WGS sequence"/>
</dbReference>
<keyword evidence="1" id="KW-0472">Membrane</keyword>
<accession>A0A0D0CWR9</accession>
<dbReference type="InParanoid" id="A0A0D0CWR9"/>
<feature type="non-terminal residue" evidence="2">
    <location>
        <position position="1"/>
    </location>
</feature>
<reference evidence="2 3" key="1">
    <citation type="submission" date="2014-04" db="EMBL/GenBank/DDBJ databases">
        <authorList>
            <consortium name="DOE Joint Genome Institute"/>
            <person name="Kuo A."/>
            <person name="Kohler A."/>
            <person name="Jargeat P."/>
            <person name="Nagy L.G."/>
            <person name="Floudas D."/>
            <person name="Copeland A."/>
            <person name="Barry K.W."/>
            <person name="Cichocki N."/>
            <person name="Veneault-Fourrey C."/>
            <person name="LaButti K."/>
            <person name="Lindquist E.A."/>
            <person name="Lipzen A."/>
            <person name="Lundell T."/>
            <person name="Morin E."/>
            <person name="Murat C."/>
            <person name="Sun H."/>
            <person name="Tunlid A."/>
            <person name="Henrissat B."/>
            <person name="Grigoriev I.V."/>
            <person name="Hibbett D.S."/>
            <person name="Martin F."/>
            <person name="Nordberg H.P."/>
            <person name="Cantor M.N."/>
            <person name="Hua S.X."/>
        </authorList>
    </citation>
    <scope>NUCLEOTIDE SEQUENCE [LARGE SCALE GENOMIC DNA]</scope>
    <source>
        <strain evidence="2 3">Ve08.2h10</strain>
    </source>
</reference>
<dbReference type="EMBL" id="KN826134">
    <property type="protein sequence ID" value="KIK79973.1"/>
    <property type="molecule type" value="Genomic_DNA"/>
</dbReference>
<proteinExistence type="predicted"/>
<name>A0A0D0CWR9_9AGAM</name>
<gene>
    <name evidence="2" type="ORF">PAXRUDRAFT_159879</name>
</gene>
<dbReference type="AlphaFoldDB" id="A0A0D0CWR9"/>
<reference evidence="3" key="2">
    <citation type="submission" date="2015-01" db="EMBL/GenBank/DDBJ databases">
        <title>Evolutionary Origins and Diversification of the Mycorrhizal Mutualists.</title>
        <authorList>
            <consortium name="DOE Joint Genome Institute"/>
            <consortium name="Mycorrhizal Genomics Consortium"/>
            <person name="Kohler A."/>
            <person name="Kuo A."/>
            <person name="Nagy L.G."/>
            <person name="Floudas D."/>
            <person name="Copeland A."/>
            <person name="Barry K.W."/>
            <person name="Cichocki N."/>
            <person name="Veneault-Fourrey C."/>
            <person name="LaButti K."/>
            <person name="Lindquist E.A."/>
            <person name="Lipzen A."/>
            <person name="Lundell T."/>
            <person name="Morin E."/>
            <person name="Murat C."/>
            <person name="Riley R."/>
            <person name="Ohm R."/>
            <person name="Sun H."/>
            <person name="Tunlid A."/>
            <person name="Henrissat B."/>
            <person name="Grigoriev I.V."/>
            <person name="Hibbett D.S."/>
            <person name="Martin F."/>
        </authorList>
    </citation>
    <scope>NUCLEOTIDE SEQUENCE [LARGE SCALE GENOMIC DNA]</scope>
    <source>
        <strain evidence="3">Ve08.2h10</strain>
    </source>
</reference>
<dbReference type="HOGENOM" id="CLU_039070_2_0_1"/>
<evidence type="ECO:0000313" key="3">
    <source>
        <dbReference type="Proteomes" id="UP000054538"/>
    </source>
</evidence>
<feature type="transmembrane region" description="Helical" evidence="1">
    <location>
        <begin position="47"/>
        <end position="66"/>
    </location>
</feature>
<evidence type="ECO:0000313" key="2">
    <source>
        <dbReference type="EMBL" id="KIK79973.1"/>
    </source>
</evidence>
<dbReference type="OrthoDB" id="2692579at2759"/>
<evidence type="ECO:0000256" key="1">
    <source>
        <dbReference type="SAM" id="Phobius"/>
    </source>
</evidence>
<protein>
    <submittedName>
        <fullName evidence="2">Uncharacterized protein</fullName>
    </submittedName>
</protein>